<dbReference type="PROSITE" id="PS51257">
    <property type="entry name" value="PROKAR_LIPOPROTEIN"/>
    <property type="match status" value="1"/>
</dbReference>
<keyword evidence="2" id="KW-1185">Reference proteome</keyword>
<protein>
    <submittedName>
        <fullName evidence="1">Uncharacterized protein</fullName>
    </submittedName>
</protein>
<evidence type="ECO:0000313" key="1">
    <source>
        <dbReference type="EMBL" id="PHN07014.1"/>
    </source>
</evidence>
<sequence>MKLKPLLTQTILLLALLSCRDKSAGLNSEEEIWRLGWHMIENSWNENFETATAQFDSLLATGKELDPKFLSTGLELKVKAGQSDAVADILSRQPREVLEEVCRRKFASSLAPCSQIPPEVVENPALQLELIKMYVDDQATRGNIMQDMIEKYDLNADEVTRDLTNIVDALNRDRLREIFAAYGFPDRKLVGRQAMRGIFFIIQHADADTAWQKAQLPHIESAVKASDLDGESYAYLYDRIKVNAGEEQLYGSQFANVDPANGIVELAPTADPDQLDERRRAMGMMPIALYKKLMLLNL</sequence>
<dbReference type="RefSeq" id="WP_099149622.1">
    <property type="nucleotide sequence ID" value="NZ_PDUD01000012.1"/>
</dbReference>
<dbReference type="OrthoDB" id="2989458at2"/>
<comment type="caution">
    <text evidence="1">The sequence shown here is derived from an EMBL/GenBank/DDBJ whole genome shotgun (WGS) entry which is preliminary data.</text>
</comment>
<gene>
    <name evidence="1" type="ORF">CRP01_08625</name>
</gene>
<proteinExistence type="predicted"/>
<dbReference type="Proteomes" id="UP000223913">
    <property type="component" value="Unassembled WGS sequence"/>
</dbReference>
<evidence type="ECO:0000313" key="2">
    <source>
        <dbReference type="Proteomes" id="UP000223913"/>
    </source>
</evidence>
<dbReference type="EMBL" id="PDUD01000012">
    <property type="protein sequence ID" value="PHN07014.1"/>
    <property type="molecule type" value="Genomic_DNA"/>
</dbReference>
<name>A0A2D0NER8_FLAN2</name>
<dbReference type="AlphaFoldDB" id="A0A2D0NER8"/>
<dbReference type="Pfam" id="PF20329">
    <property type="entry name" value="DUF6624"/>
    <property type="match status" value="1"/>
</dbReference>
<organism evidence="1 2">
    <name type="scientific">Flavilitoribacter nigricans (strain ATCC 23147 / DSM 23189 / NBRC 102662 / NCIMB 1420 / SS-2)</name>
    <name type="common">Lewinella nigricans</name>
    <dbReference type="NCBI Taxonomy" id="1122177"/>
    <lineage>
        <taxon>Bacteria</taxon>
        <taxon>Pseudomonadati</taxon>
        <taxon>Bacteroidota</taxon>
        <taxon>Saprospiria</taxon>
        <taxon>Saprospirales</taxon>
        <taxon>Lewinellaceae</taxon>
        <taxon>Flavilitoribacter</taxon>
    </lineage>
</organism>
<reference evidence="1 2" key="1">
    <citation type="submission" date="2017-10" db="EMBL/GenBank/DDBJ databases">
        <title>The draft genome sequence of Lewinella nigricans NBRC 102662.</title>
        <authorList>
            <person name="Wang K."/>
        </authorList>
    </citation>
    <scope>NUCLEOTIDE SEQUENCE [LARGE SCALE GENOMIC DNA]</scope>
    <source>
        <strain evidence="1 2">NBRC 102662</strain>
    </source>
</reference>
<accession>A0A2D0NER8</accession>
<dbReference type="InterPro" id="IPR046732">
    <property type="entry name" value="DUF6624"/>
</dbReference>